<feature type="transmembrane region" description="Helical" evidence="1">
    <location>
        <begin position="66"/>
        <end position="86"/>
    </location>
</feature>
<dbReference type="Pfam" id="PF14329">
    <property type="entry name" value="DUF4386"/>
    <property type="match status" value="1"/>
</dbReference>
<keyword evidence="1" id="KW-1133">Transmembrane helix</keyword>
<keyword evidence="1" id="KW-0472">Membrane</keyword>
<feature type="transmembrane region" description="Helical" evidence="1">
    <location>
        <begin position="183"/>
        <end position="200"/>
    </location>
</feature>
<dbReference type="InterPro" id="IPR025495">
    <property type="entry name" value="DUF4386"/>
</dbReference>
<feature type="transmembrane region" description="Helical" evidence="1">
    <location>
        <begin position="98"/>
        <end position="121"/>
    </location>
</feature>
<keyword evidence="1" id="KW-0812">Transmembrane</keyword>
<evidence type="ECO:0000313" key="2">
    <source>
        <dbReference type="EMBL" id="MBW2938420.1"/>
    </source>
</evidence>
<organism evidence="2 3">
    <name type="scientific">Halomarinibacterium sedimenti</name>
    <dbReference type="NCBI Taxonomy" id="2857106"/>
    <lineage>
        <taxon>Bacteria</taxon>
        <taxon>Pseudomonadati</taxon>
        <taxon>Bacteroidota</taxon>
        <taxon>Flavobacteriia</taxon>
        <taxon>Flavobacteriales</taxon>
        <taxon>Flavobacteriaceae</taxon>
        <taxon>Halomarinibacterium</taxon>
    </lineage>
</organism>
<sequence>MKSNQPNHSGLLRLGGIAGICAGLCILTFAISSEIKGTLFVNEALSGGSINAWIQNVISNPDFVKYIMILPILGFSFMLVLGYVLYQLIGVSSWQKNLSLVGYIIGVPVVVSAFVAHVSLINQLIQQTTPSAEISTQIEVYTSFAFHRWMVINDYIGPFFIIIVGHSLMGWAAYKANVLPKWMAYWAVFNGSILLINFLHPIFPALAILGLGGPLSMLWLVVCGTILLRKVRIA</sequence>
<evidence type="ECO:0000313" key="3">
    <source>
        <dbReference type="Proteomes" id="UP001138686"/>
    </source>
</evidence>
<gene>
    <name evidence="2" type="ORF">KXJ69_09900</name>
</gene>
<dbReference type="AlphaFoldDB" id="A0A9X1JW29"/>
<feature type="transmembrane region" description="Helical" evidence="1">
    <location>
        <begin position="12"/>
        <end position="31"/>
    </location>
</feature>
<evidence type="ECO:0000256" key="1">
    <source>
        <dbReference type="SAM" id="Phobius"/>
    </source>
</evidence>
<keyword evidence="3" id="KW-1185">Reference proteome</keyword>
<comment type="caution">
    <text evidence="2">The sequence shown here is derived from an EMBL/GenBank/DDBJ whole genome shotgun (WGS) entry which is preliminary data.</text>
</comment>
<feature type="transmembrane region" description="Helical" evidence="1">
    <location>
        <begin position="155"/>
        <end position="174"/>
    </location>
</feature>
<protein>
    <submittedName>
        <fullName evidence="2">DUF4386 family protein</fullName>
    </submittedName>
</protein>
<dbReference type="RefSeq" id="WP_219052930.1">
    <property type="nucleotide sequence ID" value="NZ_JAHWDP010000003.1"/>
</dbReference>
<dbReference type="Proteomes" id="UP001138686">
    <property type="component" value="Unassembled WGS sequence"/>
</dbReference>
<reference evidence="2" key="1">
    <citation type="submission" date="2021-07" db="EMBL/GenBank/DDBJ databases">
        <title>Aureisphaera sp. CAU 1614 isolated from sea sediment.</title>
        <authorList>
            <person name="Kim W."/>
        </authorList>
    </citation>
    <scope>NUCLEOTIDE SEQUENCE</scope>
    <source>
        <strain evidence="2">CAU 1614</strain>
    </source>
</reference>
<dbReference type="EMBL" id="JAHWDP010000003">
    <property type="protein sequence ID" value="MBW2938420.1"/>
    <property type="molecule type" value="Genomic_DNA"/>
</dbReference>
<name>A0A9X1JW29_9FLAO</name>
<feature type="transmembrane region" description="Helical" evidence="1">
    <location>
        <begin position="206"/>
        <end position="228"/>
    </location>
</feature>
<proteinExistence type="predicted"/>
<accession>A0A9X1JW29</accession>